<organism evidence="2 3">
    <name type="scientific">Aegilops tauschii subsp. strangulata</name>
    <name type="common">Goatgrass</name>
    <dbReference type="NCBI Taxonomy" id="200361"/>
    <lineage>
        <taxon>Eukaryota</taxon>
        <taxon>Viridiplantae</taxon>
        <taxon>Streptophyta</taxon>
        <taxon>Embryophyta</taxon>
        <taxon>Tracheophyta</taxon>
        <taxon>Spermatophyta</taxon>
        <taxon>Magnoliopsida</taxon>
        <taxon>Liliopsida</taxon>
        <taxon>Poales</taxon>
        <taxon>Poaceae</taxon>
        <taxon>BOP clade</taxon>
        <taxon>Pooideae</taxon>
        <taxon>Triticodae</taxon>
        <taxon>Triticeae</taxon>
        <taxon>Triticinae</taxon>
        <taxon>Aegilops</taxon>
    </lineage>
</organism>
<proteinExistence type="predicted"/>
<dbReference type="GO" id="GO:0006508">
    <property type="term" value="P:proteolysis"/>
    <property type="evidence" value="ECO:0007669"/>
    <property type="project" value="InterPro"/>
</dbReference>
<protein>
    <recommendedName>
        <fullName evidence="1">Peptidase C1A papain C-terminal domain-containing protein</fullName>
    </recommendedName>
</protein>
<reference evidence="2" key="5">
    <citation type="journal article" date="2021" name="G3 (Bethesda)">
        <title>Aegilops tauschii genome assembly Aet v5.0 features greater sequence contiguity and improved annotation.</title>
        <authorList>
            <person name="Wang L."/>
            <person name="Zhu T."/>
            <person name="Rodriguez J.C."/>
            <person name="Deal K.R."/>
            <person name="Dubcovsky J."/>
            <person name="McGuire P.E."/>
            <person name="Lux T."/>
            <person name="Spannagl M."/>
            <person name="Mayer K.F.X."/>
            <person name="Baldrich P."/>
            <person name="Meyers B.C."/>
            <person name="Huo N."/>
            <person name="Gu Y.Q."/>
            <person name="Zhou H."/>
            <person name="Devos K.M."/>
            <person name="Bennetzen J.L."/>
            <person name="Unver T."/>
            <person name="Budak H."/>
            <person name="Gulick P.J."/>
            <person name="Galiba G."/>
            <person name="Kalapos B."/>
            <person name="Nelson D.R."/>
            <person name="Li P."/>
            <person name="You F.M."/>
            <person name="Luo M.C."/>
            <person name="Dvorak J."/>
        </authorList>
    </citation>
    <scope>NUCLEOTIDE SEQUENCE [LARGE SCALE GENOMIC DNA]</scope>
    <source>
        <strain evidence="2">cv. AL8/78</strain>
    </source>
</reference>
<evidence type="ECO:0000259" key="1">
    <source>
        <dbReference type="Pfam" id="PF00112"/>
    </source>
</evidence>
<keyword evidence="3" id="KW-1185">Reference proteome</keyword>
<dbReference type="SUPFAM" id="SSF54001">
    <property type="entry name" value="Cysteine proteinases"/>
    <property type="match status" value="1"/>
</dbReference>
<dbReference type="Gramene" id="AET6Gv20704400.16">
    <property type="protein sequence ID" value="AET6Gv20704400.16"/>
    <property type="gene ID" value="AET6Gv20704400"/>
</dbReference>
<dbReference type="EnsemblPlants" id="AET6Gv20704400.16">
    <property type="protein sequence ID" value="AET6Gv20704400.16"/>
    <property type="gene ID" value="AET6Gv20704400"/>
</dbReference>
<feature type="domain" description="Peptidase C1A papain C-terminal" evidence="1">
    <location>
        <begin position="1"/>
        <end position="40"/>
    </location>
</feature>
<reference evidence="3" key="1">
    <citation type="journal article" date="2014" name="Science">
        <title>Ancient hybridizations among the ancestral genomes of bread wheat.</title>
        <authorList>
            <consortium name="International Wheat Genome Sequencing Consortium,"/>
            <person name="Marcussen T."/>
            <person name="Sandve S.R."/>
            <person name="Heier L."/>
            <person name="Spannagl M."/>
            <person name="Pfeifer M."/>
            <person name="Jakobsen K.S."/>
            <person name="Wulff B.B."/>
            <person name="Steuernagel B."/>
            <person name="Mayer K.F."/>
            <person name="Olsen O.A."/>
        </authorList>
    </citation>
    <scope>NUCLEOTIDE SEQUENCE [LARGE SCALE GENOMIC DNA]</scope>
    <source>
        <strain evidence="3">cv. AL8/78</strain>
    </source>
</reference>
<dbReference type="InterPro" id="IPR000668">
    <property type="entry name" value="Peptidase_C1A_C"/>
</dbReference>
<dbReference type="Gene3D" id="3.90.70.10">
    <property type="entry name" value="Cysteine proteinases"/>
    <property type="match status" value="1"/>
</dbReference>
<evidence type="ECO:0000313" key="3">
    <source>
        <dbReference type="Proteomes" id="UP000015105"/>
    </source>
</evidence>
<dbReference type="GO" id="GO:0008234">
    <property type="term" value="F:cysteine-type peptidase activity"/>
    <property type="evidence" value="ECO:0007669"/>
    <property type="project" value="InterPro"/>
</dbReference>
<dbReference type="Proteomes" id="UP000015105">
    <property type="component" value="Chromosome 6D"/>
</dbReference>
<reference evidence="3" key="2">
    <citation type="journal article" date="2017" name="Nat. Plants">
        <title>The Aegilops tauschii genome reveals multiple impacts of transposons.</title>
        <authorList>
            <person name="Zhao G."/>
            <person name="Zou C."/>
            <person name="Li K."/>
            <person name="Wang K."/>
            <person name="Li T."/>
            <person name="Gao L."/>
            <person name="Zhang X."/>
            <person name="Wang H."/>
            <person name="Yang Z."/>
            <person name="Liu X."/>
            <person name="Jiang W."/>
            <person name="Mao L."/>
            <person name="Kong X."/>
            <person name="Jiao Y."/>
            <person name="Jia J."/>
        </authorList>
    </citation>
    <scope>NUCLEOTIDE SEQUENCE [LARGE SCALE GENOMIC DNA]</scope>
    <source>
        <strain evidence="3">cv. AL8/78</strain>
    </source>
</reference>
<name>A0A453PEN9_AEGTS</name>
<reference evidence="2" key="4">
    <citation type="submission" date="2019-03" db="UniProtKB">
        <authorList>
            <consortium name="EnsemblPlants"/>
        </authorList>
    </citation>
    <scope>IDENTIFICATION</scope>
</reference>
<sequence length="68" mass="7453">GGLMDFAYAYIVGNQGIHTDADYPYLMEEGDCKEKQVGTCGTGNNKLTNSSDEIQLQTHFCYSNNSGH</sequence>
<dbReference type="Pfam" id="PF00112">
    <property type="entry name" value="Peptidase_C1"/>
    <property type="match status" value="1"/>
</dbReference>
<dbReference type="AlphaFoldDB" id="A0A453PEN9"/>
<reference evidence="2" key="3">
    <citation type="journal article" date="2017" name="Nature">
        <title>Genome sequence of the progenitor of the wheat D genome Aegilops tauschii.</title>
        <authorList>
            <person name="Luo M.C."/>
            <person name="Gu Y.Q."/>
            <person name="Puiu D."/>
            <person name="Wang H."/>
            <person name="Twardziok S.O."/>
            <person name="Deal K.R."/>
            <person name="Huo N."/>
            <person name="Zhu T."/>
            <person name="Wang L."/>
            <person name="Wang Y."/>
            <person name="McGuire P.E."/>
            <person name="Liu S."/>
            <person name="Long H."/>
            <person name="Ramasamy R.K."/>
            <person name="Rodriguez J.C."/>
            <person name="Van S.L."/>
            <person name="Yuan L."/>
            <person name="Wang Z."/>
            <person name="Xia Z."/>
            <person name="Xiao L."/>
            <person name="Anderson O.D."/>
            <person name="Ouyang S."/>
            <person name="Liang Y."/>
            <person name="Zimin A.V."/>
            <person name="Pertea G."/>
            <person name="Qi P."/>
            <person name="Bennetzen J.L."/>
            <person name="Dai X."/>
            <person name="Dawson M.W."/>
            <person name="Muller H.G."/>
            <person name="Kugler K."/>
            <person name="Rivarola-Duarte L."/>
            <person name="Spannagl M."/>
            <person name="Mayer K.F.X."/>
            <person name="Lu F.H."/>
            <person name="Bevan M.W."/>
            <person name="Leroy P."/>
            <person name="Li P."/>
            <person name="You F.M."/>
            <person name="Sun Q."/>
            <person name="Liu Z."/>
            <person name="Lyons E."/>
            <person name="Wicker T."/>
            <person name="Salzberg S.L."/>
            <person name="Devos K.M."/>
            <person name="Dvorak J."/>
        </authorList>
    </citation>
    <scope>NUCLEOTIDE SEQUENCE [LARGE SCALE GENOMIC DNA]</scope>
    <source>
        <strain evidence="2">cv. AL8/78</strain>
    </source>
</reference>
<accession>A0A453PEN9</accession>
<evidence type="ECO:0000313" key="2">
    <source>
        <dbReference type="EnsemblPlants" id="AET6Gv20704400.16"/>
    </source>
</evidence>
<dbReference type="InterPro" id="IPR038765">
    <property type="entry name" value="Papain-like_cys_pep_sf"/>
</dbReference>